<proteinExistence type="predicted"/>
<dbReference type="EMBL" id="JAUEPS010000009">
    <property type="protein sequence ID" value="KAK0462267.1"/>
    <property type="molecule type" value="Genomic_DNA"/>
</dbReference>
<sequence length="172" mass="18877">MAWDKDASLLLGSSLSILEECSPHLMLETTPSTAYKADVWVLTSRHEFESKRKICGVRDGSTDGIRELEPIASSSGIPEGVVSTAIGENTTSTWGLMTSKDYELDLEYQVSSRSSQPNYQVVSSSGIPGGIAQMAIGEREHNINLEFDSELDDELELEYQVPLQSSQPVYRG</sequence>
<dbReference type="GeneID" id="85352932"/>
<evidence type="ECO:0000313" key="1">
    <source>
        <dbReference type="EMBL" id="KAK0462267.1"/>
    </source>
</evidence>
<accession>A0AA39TKH3</accession>
<dbReference type="RefSeq" id="XP_060333879.1">
    <property type="nucleotide sequence ID" value="XM_060469384.1"/>
</dbReference>
<comment type="caution">
    <text evidence="1">The sequence shown here is derived from an EMBL/GenBank/DDBJ whole genome shotgun (WGS) entry which is preliminary data.</text>
</comment>
<dbReference type="AlphaFoldDB" id="A0AA39TKH3"/>
<keyword evidence="2" id="KW-1185">Reference proteome</keyword>
<gene>
    <name evidence="1" type="ORF">EV420DRAFT_1477019</name>
</gene>
<reference evidence="1" key="1">
    <citation type="submission" date="2023-06" db="EMBL/GenBank/DDBJ databases">
        <authorList>
            <consortium name="Lawrence Berkeley National Laboratory"/>
            <person name="Ahrendt S."/>
            <person name="Sahu N."/>
            <person name="Indic B."/>
            <person name="Wong-Bajracharya J."/>
            <person name="Merenyi Z."/>
            <person name="Ke H.-M."/>
            <person name="Monk M."/>
            <person name="Kocsube S."/>
            <person name="Drula E."/>
            <person name="Lipzen A."/>
            <person name="Balint B."/>
            <person name="Henrissat B."/>
            <person name="Andreopoulos B."/>
            <person name="Martin F.M."/>
            <person name="Harder C.B."/>
            <person name="Rigling D."/>
            <person name="Ford K.L."/>
            <person name="Foster G.D."/>
            <person name="Pangilinan J."/>
            <person name="Papanicolaou A."/>
            <person name="Barry K."/>
            <person name="LaButti K."/>
            <person name="Viragh M."/>
            <person name="Koriabine M."/>
            <person name="Yan M."/>
            <person name="Riley R."/>
            <person name="Champramary S."/>
            <person name="Plett K.L."/>
            <person name="Tsai I.J."/>
            <person name="Slot J."/>
            <person name="Sipos G."/>
            <person name="Plett J."/>
            <person name="Nagy L.G."/>
            <person name="Grigoriev I.V."/>
        </authorList>
    </citation>
    <scope>NUCLEOTIDE SEQUENCE</scope>
    <source>
        <strain evidence="1">CCBAS 213</strain>
    </source>
</reference>
<name>A0AA39TKH3_ARMTA</name>
<evidence type="ECO:0000313" key="2">
    <source>
        <dbReference type="Proteomes" id="UP001175211"/>
    </source>
</evidence>
<dbReference type="Proteomes" id="UP001175211">
    <property type="component" value="Unassembled WGS sequence"/>
</dbReference>
<organism evidence="1 2">
    <name type="scientific">Armillaria tabescens</name>
    <name type="common">Ringless honey mushroom</name>
    <name type="synonym">Agaricus tabescens</name>
    <dbReference type="NCBI Taxonomy" id="1929756"/>
    <lineage>
        <taxon>Eukaryota</taxon>
        <taxon>Fungi</taxon>
        <taxon>Dikarya</taxon>
        <taxon>Basidiomycota</taxon>
        <taxon>Agaricomycotina</taxon>
        <taxon>Agaricomycetes</taxon>
        <taxon>Agaricomycetidae</taxon>
        <taxon>Agaricales</taxon>
        <taxon>Marasmiineae</taxon>
        <taxon>Physalacriaceae</taxon>
        <taxon>Desarmillaria</taxon>
    </lineage>
</organism>
<protein>
    <submittedName>
        <fullName evidence="1">Uncharacterized protein</fullName>
    </submittedName>
</protein>